<accession>A0ABD2W9Q2</accession>
<keyword evidence="4" id="KW-1185">Reference proteome</keyword>
<dbReference type="EMBL" id="JBJJXI010000122">
    <property type="protein sequence ID" value="KAL3389810.1"/>
    <property type="molecule type" value="Genomic_DNA"/>
</dbReference>
<evidence type="ECO:0000313" key="3">
    <source>
        <dbReference type="EMBL" id="KAL3389810.1"/>
    </source>
</evidence>
<dbReference type="Proteomes" id="UP001627154">
    <property type="component" value="Unassembled WGS sequence"/>
</dbReference>
<evidence type="ECO:0000256" key="1">
    <source>
        <dbReference type="ARBA" id="ARBA00004123"/>
    </source>
</evidence>
<evidence type="ECO:0000256" key="2">
    <source>
        <dbReference type="SAM" id="MobiDB-lite"/>
    </source>
</evidence>
<evidence type="ECO:0008006" key="5">
    <source>
        <dbReference type="Google" id="ProtNLM"/>
    </source>
</evidence>
<name>A0ABD2W9Q2_9HYME</name>
<dbReference type="Pfam" id="PF13384">
    <property type="entry name" value="HTH_23"/>
    <property type="match status" value="1"/>
</dbReference>
<comment type="caution">
    <text evidence="3">The sequence shown here is derived from an EMBL/GenBank/DDBJ whole genome shotgun (WGS) entry which is preliminary data.</text>
</comment>
<dbReference type="AlphaFoldDB" id="A0ABD2W9Q2"/>
<reference evidence="3 4" key="1">
    <citation type="journal article" date="2024" name="bioRxiv">
        <title>A reference genome for Trichogramma kaykai: A tiny desert-dwelling parasitoid wasp with competing sex-ratio distorters.</title>
        <authorList>
            <person name="Culotta J."/>
            <person name="Lindsey A.R."/>
        </authorList>
    </citation>
    <scope>NUCLEOTIDE SEQUENCE [LARGE SCALE GENOMIC DNA]</scope>
    <source>
        <strain evidence="3 4">KSX58</strain>
    </source>
</reference>
<feature type="region of interest" description="Disordered" evidence="2">
    <location>
        <begin position="45"/>
        <end position="68"/>
    </location>
</feature>
<organism evidence="3 4">
    <name type="scientific">Trichogramma kaykai</name>
    <dbReference type="NCBI Taxonomy" id="54128"/>
    <lineage>
        <taxon>Eukaryota</taxon>
        <taxon>Metazoa</taxon>
        <taxon>Ecdysozoa</taxon>
        <taxon>Arthropoda</taxon>
        <taxon>Hexapoda</taxon>
        <taxon>Insecta</taxon>
        <taxon>Pterygota</taxon>
        <taxon>Neoptera</taxon>
        <taxon>Endopterygota</taxon>
        <taxon>Hymenoptera</taxon>
        <taxon>Apocrita</taxon>
        <taxon>Proctotrupomorpha</taxon>
        <taxon>Chalcidoidea</taxon>
        <taxon>Trichogrammatidae</taxon>
        <taxon>Trichogramma</taxon>
    </lineage>
</organism>
<protein>
    <recommendedName>
        <fullName evidence="5">Transposase</fullName>
    </recommendedName>
</protein>
<gene>
    <name evidence="3" type="ORF">TKK_015173</name>
</gene>
<dbReference type="Gene3D" id="3.30.420.10">
    <property type="entry name" value="Ribonuclease H-like superfamily/Ribonuclease H"/>
    <property type="match status" value="1"/>
</dbReference>
<sequence length="169" mass="19591">MPFDPNQFNLGRIKALREQGLSYAAIGERLDCSVKTVQRWLKKDRQNPGVNLEDARHQNPGRPPKLADEDLGRVVDRLRSNPHTPVNHLPFLMDLNVQEQAIRRAIKNCTDYRHFKAARKAKLSANNIADRLRYANDYVHWTEEDWQHVIAMDEKVFSTAKDGKYNTLT</sequence>
<dbReference type="GO" id="GO:0005634">
    <property type="term" value="C:nucleus"/>
    <property type="evidence" value="ECO:0007669"/>
    <property type="project" value="UniProtKB-SubCell"/>
</dbReference>
<dbReference type="Gene3D" id="1.10.10.60">
    <property type="entry name" value="Homeodomain-like"/>
    <property type="match status" value="1"/>
</dbReference>
<comment type="subcellular location">
    <subcellularLocation>
        <location evidence="1">Nucleus</location>
    </subcellularLocation>
</comment>
<dbReference type="CDD" id="cd00093">
    <property type="entry name" value="HTH_XRE"/>
    <property type="match status" value="1"/>
</dbReference>
<dbReference type="SUPFAM" id="SSF46689">
    <property type="entry name" value="Homeodomain-like"/>
    <property type="match status" value="1"/>
</dbReference>
<dbReference type="InterPro" id="IPR001387">
    <property type="entry name" value="Cro/C1-type_HTH"/>
</dbReference>
<proteinExistence type="predicted"/>
<evidence type="ECO:0000313" key="4">
    <source>
        <dbReference type="Proteomes" id="UP001627154"/>
    </source>
</evidence>
<dbReference type="InterPro" id="IPR036397">
    <property type="entry name" value="RNaseH_sf"/>
</dbReference>
<dbReference type="InterPro" id="IPR009057">
    <property type="entry name" value="Homeodomain-like_sf"/>
</dbReference>